<accession>A0A6I2MAV1</accession>
<reference evidence="1 2" key="1">
    <citation type="submission" date="2019-11" db="EMBL/GenBank/DDBJ databases">
        <title>Bacillus idriensis genome.</title>
        <authorList>
            <person name="Konopka E.N."/>
            <person name="Newman J.D."/>
        </authorList>
    </citation>
    <scope>NUCLEOTIDE SEQUENCE [LARGE SCALE GENOMIC DNA]</scope>
    <source>
        <strain evidence="1 2">DSM 19097</strain>
    </source>
</reference>
<organism evidence="1 2">
    <name type="scientific">Metabacillus idriensis</name>
    <dbReference type="NCBI Taxonomy" id="324768"/>
    <lineage>
        <taxon>Bacteria</taxon>
        <taxon>Bacillati</taxon>
        <taxon>Bacillota</taxon>
        <taxon>Bacilli</taxon>
        <taxon>Bacillales</taxon>
        <taxon>Bacillaceae</taxon>
        <taxon>Metabacillus</taxon>
    </lineage>
</organism>
<protein>
    <submittedName>
        <fullName evidence="1">Uncharacterized protein</fullName>
    </submittedName>
</protein>
<evidence type="ECO:0000313" key="2">
    <source>
        <dbReference type="Proteomes" id="UP000441585"/>
    </source>
</evidence>
<dbReference type="Proteomes" id="UP000441585">
    <property type="component" value="Unassembled WGS sequence"/>
</dbReference>
<proteinExistence type="predicted"/>
<name>A0A6I2MAV1_9BACI</name>
<comment type="caution">
    <text evidence="1">The sequence shown here is derived from an EMBL/GenBank/DDBJ whole genome shotgun (WGS) entry which is preliminary data.</text>
</comment>
<dbReference type="EMBL" id="WKKF01000001">
    <property type="protein sequence ID" value="MRX52933.1"/>
    <property type="molecule type" value="Genomic_DNA"/>
</dbReference>
<dbReference type="AlphaFoldDB" id="A0A6I2MAV1"/>
<keyword evidence="2" id="KW-1185">Reference proteome</keyword>
<gene>
    <name evidence="1" type="ORF">GJU41_03020</name>
</gene>
<evidence type="ECO:0000313" key="1">
    <source>
        <dbReference type="EMBL" id="MRX52933.1"/>
    </source>
</evidence>
<sequence length="237" mass="27629">MHHIGRVLTWLFNLSNKDEKKPINRMETLKLELIETVQAYDAKITNTEAEYKRAVLLYEKAYSKVSEVQTRYRNKMVTEIVLKDEKEKLMPLEDSVRDLGHELDTLRTYKKEEILRIVGKMDSLTDSYVQEKAEEVKVKAYQLQQLKHQQLQLLTKLRGDYAELMYADDLIFKHLKDAGISYTKTMSDKLSMQTEDVPLTVEDIAIPETLVSGVMTGDKIPYELFSIVEEGKKQKYI</sequence>